<accession>A0ABY4LYW0</accession>
<reference evidence="2" key="1">
    <citation type="submission" date="2021-10" db="EMBL/GenBank/DDBJ databases">
        <title>Streptomyces nigrumlapis sp.nov.,an antimicrobial producing actinobacterium isolated from Black Gobi rocks.</title>
        <authorList>
            <person name="Wen Y."/>
            <person name="Zhang W."/>
            <person name="Liu X.G."/>
        </authorList>
    </citation>
    <scope>NUCLEOTIDE SEQUENCE</scope>
    <source>
        <strain evidence="2">ST13-2-2</strain>
    </source>
</reference>
<dbReference type="EMBL" id="CP086322">
    <property type="protein sequence ID" value="UQA90694.1"/>
    <property type="molecule type" value="Genomic_DNA"/>
</dbReference>
<dbReference type="Proteomes" id="UP000830115">
    <property type="component" value="Chromosome"/>
</dbReference>
<evidence type="ECO:0000313" key="3">
    <source>
        <dbReference type="Proteomes" id="UP000830115"/>
    </source>
</evidence>
<gene>
    <name evidence="2" type="ORF">K9S39_01220</name>
</gene>
<organism evidence="2 3">
    <name type="scientific">Streptomyces halobius</name>
    <dbReference type="NCBI Taxonomy" id="2879846"/>
    <lineage>
        <taxon>Bacteria</taxon>
        <taxon>Bacillati</taxon>
        <taxon>Actinomycetota</taxon>
        <taxon>Actinomycetes</taxon>
        <taxon>Kitasatosporales</taxon>
        <taxon>Streptomycetaceae</taxon>
        <taxon>Streptomyces</taxon>
    </lineage>
</organism>
<feature type="chain" id="PRO_5047115131" evidence="1">
    <location>
        <begin position="36"/>
        <end position="68"/>
    </location>
</feature>
<sequence>MHANTQMDGPKKGILRTFTVGAALAFALAAGSATAVPLAPHVTAKATAAPSSPTGVCIMTLYTPVCLG</sequence>
<keyword evidence="1" id="KW-0732">Signal</keyword>
<feature type="signal peptide" evidence="1">
    <location>
        <begin position="1"/>
        <end position="35"/>
    </location>
</feature>
<protein>
    <submittedName>
        <fullName evidence="2">Uncharacterized protein</fullName>
    </submittedName>
</protein>
<evidence type="ECO:0000313" key="2">
    <source>
        <dbReference type="EMBL" id="UQA90694.1"/>
    </source>
</evidence>
<keyword evidence="3" id="KW-1185">Reference proteome</keyword>
<evidence type="ECO:0000256" key="1">
    <source>
        <dbReference type="SAM" id="SignalP"/>
    </source>
</evidence>
<name>A0ABY4LYW0_9ACTN</name>
<proteinExistence type="predicted"/>
<dbReference type="RefSeq" id="WP_248861457.1">
    <property type="nucleotide sequence ID" value="NZ_CP086322.1"/>
</dbReference>